<dbReference type="AlphaFoldDB" id="A0ABC9FLK5"/>
<dbReference type="Proteomes" id="UP001497457">
    <property type="component" value="Chromosome 7b"/>
</dbReference>
<protein>
    <submittedName>
        <fullName evidence="1">Uncharacterized protein</fullName>
    </submittedName>
</protein>
<evidence type="ECO:0000313" key="1">
    <source>
        <dbReference type="EMBL" id="CAL5077994.1"/>
    </source>
</evidence>
<reference evidence="1 2" key="2">
    <citation type="submission" date="2024-10" db="EMBL/GenBank/DDBJ databases">
        <authorList>
            <person name="Ryan C."/>
        </authorList>
    </citation>
    <scope>NUCLEOTIDE SEQUENCE [LARGE SCALE GENOMIC DNA]</scope>
</reference>
<keyword evidence="2" id="KW-1185">Reference proteome</keyword>
<evidence type="ECO:0000313" key="2">
    <source>
        <dbReference type="Proteomes" id="UP001497457"/>
    </source>
</evidence>
<organism evidence="1 2">
    <name type="scientific">Urochloa decumbens</name>
    <dbReference type="NCBI Taxonomy" id="240449"/>
    <lineage>
        <taxon>Eukaryota</taxon>
        <taxon>Viridiplantae</taxon>
        <taxon>Streptophyta</taxon>
        <taxon>Embryophyta</taxon>
        <taxon>Tracheophyta</taxon>
        <taxon>Spermatophyta</taxon>
        <taxon>Magnoliopsida</taxon>
        <taxon>Liliopsida</taxon>
        <taxon>Poales</taxon>
        <taxon>Poaceae</taxon>
        <taxon>PACMAD clade</taxon>
        <taxon>Panicoideae</taxon>
        <taxon>Panicodae</taxon>
        <taxon>Paniceae</taxon>
        <taxon>Melinidinae</taxon>
        <taxon>Urochloa</taxon>
    </lineage>
</organism>
<reference evidence="2" key="1">
    <citation type="submission" date="2024-06" db="EMBL/GenBank/DDBJ databases">
        <authorList>
            <person name="Ryan C."/>
        </authorList>
    </citation>
    <scope>NUCLEOTIDE SEQUENCE [LARGE SCALE GENOMIC DNA]</scope>
</reference>
<proteinExistence type="predicted"/>
<dbReference type="EMBL" id="OZ075117">
    <property type="protein sequence ID" value="CAL5077994.1"/>
    <property type="molecule type" value="Genomic_DNA"/>
</dbReference>
<sequence>MALRFVARSVGVPALHRASVPRASPSAGPRPLAYHSRPLGRRLAHMILASRKLEYHMEKELGRLFSEDREKKEMYGQKELEEILATIKALSEPARVRRACMKSGEKWWCYMGLMLLSWASECRLIRPYFMMQGKCLRGQISLH</sequence>
<name>A0ABC9FLK5_9POAL</name>
<accession>A0ABC9FLK5</accession>
<gene>
    <name evidence="1" type="ORF">URODEC1_LOCUS106914</name>
</gene>